<reference evidence="1" key="1">
    <citation type="submission" date="2018-02" db="EMBL/GenBank/DDBJ databases">
        <title>Rhizophora mucronata_Transcriptome.</title>
        <authorList>
            <person name="Meera S.P."/>
            <person name="Sreeshan A."/>
            <person name="Augustine A."/>
        </authorList>
    </citation>
    <scope>NUCLEOTIDE SEQUENCE</scope>
    <source>
        <tissue evidence="1">Leaf</tissue>
    </source>
</reference>
<evidence type="ECO:0000313" key="1">
    <source>
        <dbReference type="EMBL" id="MBX47041.1"/>
    </source>
</evidence>
<organism evidence="1">
    <name type="scientific">Rhizophora mucronata</name>
    <name type="common">Asiatic mangrove</name>
    <dbReference type="NCBI Taxonomy" id="61149"/>
    <lineage>
        <taxon>Eukaryota</taxon>
        <taxon>Viridiplantae</taxon>
        <taxon>Streptophyta</taxon>
        <taxon>Embryophyta</taxon>
        <taxon>Tracheophyta</taxon>
        <taxon>Spermatophyta</taxon>
        <taxon>Magnoliopsida</taxon>
        <taxon>eudicotyledons</taxon>
        <taxon>Gunneridae</taxon>
        <taxon>Pentapetalae</taxon>
        <taxon>rosids</taxon>
        <taxon>fabids</taxon>
        <taxon>Malpighiales</taxon>
        <taxon>Rhizophoraceae</taxon>
        <taxon>Rhizophora</taxon>
    </lineage>
</organism>
<proteinExistence type="predicted"/>
<dbReference type="EMBL" id="GGEC01066557">
    <property type="protein sequence ID" value="MBX47041.1"/>
    <property type="molecule type" value="Transcribed_RNA"/>
</dbReference>
<protein>
    <submittedName>
        <fullName evidence="1">Uncharacterized protein</fullName>
    </submittedName>
</protein>
<dbReference type="AlphaFoldDB" id="A0A2P2NXE3"/>
<accession>A0A2P2NXE3</accession>
<name>A0A2P2NXE3_RHIMU</name>
<sequence length="76" mass="8747">MTVFVSRTAFFGMDFVYISVMGLNCTYDEILLEKIVAEAFYFLPIMLHSDHFTTISVSTRVVISRPSPFPAFHFFP</sequence>